<dbReference type="KEGG" id="pbs:Plabr_1986"/>
<comment type="subcellular location">
    <subcellularLocation>
        <location evidence="1">Cell membrane</location>
        <topology evidence="1">Multi-pass membrane protein</topology>
    </subcellularLocation>
</comment>
<feature type="transmembrane region" description="Helical" evidence="9">
    <location>
        <begin position="330"/>
        <end position="349"/>
    </location>
</feature>
<dbReference type="OrthoDB" id="9811222at2"/>
<evidence type="ECO:0000313" key="11">
    <source>
        <dbReference type="EMBL" id="ADY59590.1"/>
    </source>
</evidence>
<keyword evidence="4 11" id="KW-0808">Transferase</keyword>
<feature type="transmembrane region" description="Helical" evidence="9">
    <location>
        <begin position="150"/>
        <end position="167"/>
    </location>
</feature>
<keyword evidence="6 9" id="KW-1133">Transmembrane helix</keyword>
<evidence type="ECO:0000256" key="5">
    <source>
        <dbReference type="ARBA" id="ARBA00022692"/>
    </source>
</evidence>
<feature type="transmembrane region" description="Helical" evidence="9">
    <location>
        <begin position="96"/>
        <end position="115"/>
    </location>
</feature>
<evidence type="ECO:0000256" key="9">
    <source>
        <dbReference type="SAM" id="Phobius"/>
    </source>
</evidence>
<dbReference type="InterPro" id="IPR050297">
    <property type="entry name" value="LipidA_mod_glycosyltrf_83"/>
</dbReference>
<dbReference type="HOGENOM" id="CLU_016165_3_0_0"/>
<evidence type="ECO:0000256" key="4">
    <source>
        <dbReference type="ARBA" id="ARBA00022679"/>
    </source>
</evidence>
<evidence type="ECO:0000256" key="2">
    <source>
        <dbReference type="ARBA" id="ARBA00022475"/>
    </source>
</evidence>
<keyword evidence="5 9" id="KW-0812">Transmembrane</keyword>
<evidence type="ECO:0000259" key="10">
    <source>
        <dbReference type="Pfam" id="PF13231"/>
    </source>
</evidence>
<evidence type="ECO:0000256" key="7">
    <source>
        <dbReference type="ARBA" id="ARBA00023136"/>
    </source>
</evidence>
<evidence type="ECO:0000256" key="3">
    <source>
        <dbReference type="ARBA" id="ARBA00022676"/>
    </source>
</evidence>
<evidence type="ECO:0000256" key="8">
    <source>
        <dbReference type="SAM" id="MobiDB-lite"/>
    </source>
</evidence>
<keyword evidence="2" id="KW-1003">Cell membrane</keyword>
<reference evidence="12" key="1">
    <citation type="submission" date="2011-02" db="EMBL/GenBank/DDBJ databases">
        <title>The complete genome of Planctomyces brasiliensis DSM 5305.</title>
        <authorList>
            <person name="Lucas S."/>
            <person name="Copeland A."/>
            <person name="Lapidus A."/>
            <person name="Bruce D."/>
            <person name="Goodwin L."/>
            <person name="Pitluck S."/>
            <person name="Kyrpides N."/>
            <person name="Mavromatis K."/>
            <person name="Pagani I."/>
            <person name="Ivanova N."/>
            <person name="Ovchinnikova G."/>
            <person name="Lu M."/>
            <person name="Detter J.C."/>
            <person name="Han C."/>
            <person name="Land M."/>
            <person name="Hauser L."/>
            <person name="Markowitz V."/>
            <person name="Cheng J.-F."/>
            <person name="Hugenholtz P."/>
            <person name="Woyke T."/>
            <person name="Wu D."/>
            <person name="Tindall B."/>
            <person name="Pomrenke H.G."/>
            <person name="Brambilla E."/>
            <person name="Klenk H.-P."/>
            <person name="Eisen J.A."/>
        </authorList>
    </citation>
    <scope>NUCLEOTIDE SEQUENCE [LARGE SCALE GENOMIC DNA]</scope>
    <source>
        <strain evidence="12">ATCC 49424 / DSM 5305 / JCM 21570 / NBRC 103401 / IFAM 1448</strain>
    </source>
</reference>
<dbReference type="eggNOG" id="COG1807">
    <property type="taxonomic scope" value="Bacteria"/>
</dbReference>
<feature type="transmembrane region" description="Helical" evidence="9">
    <location>
        <begin position="218"/>
        <end position="239"/>
    </location>
</feature>
<dbReference type="STRING" id="756272.Plabr_1986"/>
<proteinExistence type="predicted"/>
<sequence>MTMTENTGSTSATSSFWQRTWHGLQATVNAHPVAAFIGLLLLVRCGFILFSPLDLIADESYYWDWSRRLDYGYYSKPPMIAWINWLSTSLLGSSEFAVRLPAALLGTFGLLWIYYLGRQMFDSKTGLLAAALLALTPGQTALSFLMTIDAPFLFCWVAALYCFWQMLQHERPPLYWCGFTMLFLGLGLLSKQTMLGFFPLVGLFLLATPAKRHFLLSGRLWGTAVASLMFLIPVVYWNYQHDWITLEHTASHFSDSSVTYWKQFVRFAEFFFGQIGVVSPVLWGVVCVVLLAAFRRFPQLKAEERYLLCMSGVPLIAIFCLSATRRLEPNWPAACYPAGVILASAVLLGRSSLLNVFQRPTHHLKWCWRVGLTGSALTYAAITIVPASPLAGSPVDITCRLRGWRELAHQFESVQEQQAGVNGEYPLIISTAGRDITSALAFYLPQNPLVPFWNHDEAGVTCQYDMWDRPDVASHRDILVVKPEGTPLPVSLEQTAASWEPVADLNVSLGGNRQRAYQVIRLIPASASTAATPSADSVDKTATLPDQPTSPTLR</sequence>
<feature type="transmembrane region" description="Helical" evidence="9">
    <location>
        <begin position="270"/>
        <end position="294"/>
    </location>
</feature>
<feature type="transmembrane region" description="Helical" evidence="9">
    <location>
        <begin position="173"/>
        <end position="206"/>
    </location>
</feature>
<name>F0SHW0_RUBBR</name>
<dbReference type="PANTHER" id="PTHR33908">
    <property type="entry name" value="MANNOSYLTRANSFERASE YKCB-RELATED"/>
    <property type="match status" value="1"/>
</dbReference>
<feature type="domain" description="Glycosyltransferase RgtA/B/C/D-like" evidence="10">
    <location>
        <begin position="75"/>
        <end position="237"/>
    </location>
</feature>
<feature type="region of interest" description="Disordered" evidence="8">
    <location>
        <begin position="531"/>
        <end position="554"/>
    </location>
</feature>
<feature type="transmembrane region" description="Helical" evidence="9">
    <location>
        <begin position="306"/>
        <end position="324"/>
    </location>
</feature>
<dbReference type="PANTHER" id="PTHR33908:SF11">
    <property type="entry name" value="MEMBRANE PROTEIN"/>
    <property type="match status" value="1"/>
</dbReference>
<organism evidence="11 12">
    <name type="scientific">Rubinisphaera brasiliensis (strain ATCC 49424 / DSM 5305 / JCM 21570 / IAM 15109 / NBRC 103401 / IFAM 1448)</name>
    <name type="common">Planctomyces brasiliensis</name>
    <dbReference type="NCBI Taxonomy" id="756272"/>
    <lineage>
        <taxon>Bacteria</taxon>
        <taxon>Pseudomonadati</taxon>
        <taxon>Planctomycetota</taxon>
        <taxon>Planctomycetia</taxon>
        <taxon>Planctomycetales</taxon>
        <taxon>Planctomycetaceae</taxon>
        <taxon>Rubinisphaera</taxon>
    </lineage>
</organism>
<keyword evidence="7 9" id="KW-0472">Membrane</keyword>
<feature type="compositionally biased region" description="Polar residues" evidence="8">
    <location>
        <begin position="544"/>
        <end position="554"/>
    </location>
</feature>
<keyword evidence="12" id="KW-1185">Reference proteome</keyword>
<dbReference type="Pfam" id="PF13231">
    <property type="entry name" value="PMT_2"/>
    <property type="match status" value="1"/>
</dbReference>
<dbReference type="GO" id="GO:0009103">
    <property type="term" value="P:lipopolysaccharide biosynthetic process"/>
    <property type="evidence" value="ECO:0007669"/>
    <property type="project" value="UniProtKB-ARBA"/>
</dbReference>
<dbReference type="GO" id="GO:0016763">
    <property type="term" value="F:pentosyltransferase activity"/>
    <property type="evidence" value="ECO:0007669"/>
    <property type="project" value="TreeGrafter"/>
</dbReference>
<evidence type="ECO:0000256" key="1">
    <source>
        <dbReference type="ARBA" id="ARBA00004651"/>
    </source>
</evidence>
<dbReference type="Proteomes" id="UP000006860">
    <property type="component" value="Chromosome"/>
</dbReference>
<keyword evidence="3" id="KW-0328">Glycosyltransferase</keyword>
<gene>
    <name evidence="11" type="ordered locus">Plabr_1986</name>
</gene>
<dbReference type="EMBL" id="CP002546">
    <property type="protein sequence ID" value="ADY59590.1"/>
    <property type="molecule type" value="Genomic_DNA"/>
</dbReference>
<dbReference type="AlphaFoldDB" id="F0SHW0"/>
<dbReference type="InterPro" id="IPR038731">
    <property type="entry name" value="RgtA/B/C-like"/>
</dbReference>
<accession>F0SHW0</accession>
<feature type="transmembrane region" description="Helical" evidence="9">
    <location>
        <begin position="33"/>
        <end position="57"/>
    </location>
</feature>
<dbReference type="GO" id="GO:0005886">
    <property type="term" value="C:plasma membrane"/>
    <property type="evidence" value="ECO:0007669"/>
    <property type="project" value="UniProtKB-SubCell"/>
</dbReference>
<evidence type="ECO:0000256" key="6">
    <source>
        <dbReference type="ARBA" id="ARBA00022989"/>
    </source>
</evidence>
<evidence type="ECO:0000313" key="12">
    <source>
        <dbReference type="Proteomes" id="UP000006860"/>
    </source>
</evidence>
<protein>
    <submittedName>
        <fullName evidence="11">Glycosyl transferase family 39</fullName>
    </submittedName>
</protein>